<reference evidence="1 2" key="1">
    <citation type="submission" date="2018-06" db="EMBL/GenBank/DDBJ databases">
        <authorList>
            <consortium name="Pathogen Informatics"/>
            <person name="Doyle S."/>
        </authorList>
    </citation>
    <scope>NUCLEOTIDE SEQUENCE [LARGE SCALE GENOMIC DNA]</scope>
    <source>
        <strain evidence="1 2">NCTC9381</strain>
    </source>
</reference>
<evidence type="ECO:0000313" key="1">
    <source>
        <dbReference type="EMBL" id="SUE06478.1"/>
    </source>
</evidence>
<accession>A0A379LSC6</accession>
<protein>
    <submittedName>
        <fullName evidence="1">Uncharacterized conserved protein</fullName>
    </submittedName>
</protein>
<sequence>MAERMKYQVPPTPTEPTAREAMDELIENLHQHGFLRLANDLVKSNSEVGKILVSGLNQPGTQNALQNLSLLMMTLGSVPPERFNHLLLAVRDAAMAVKPARDEARQDKAAPGIRGIIRLLNDEDLWRGLRPIFAALEVFSQQIDREEQKPITRFSGKPTRE</sequence>
<dbReference type="AlphaFoldDB" id="A0A379LSC6"/>
<dbReference type="RefSeq" id="WP_022624305.1">
    <property type="nucleotide sequence ID" value="NZ_CP077368.1"/>
</dbReference>
<organism evidence="1 2">
    <name type="scientific">Enterobacter agglomerans</name>
    <name type="common">Erwinia herbicola</name>
    <name type="synonym">Pantoea agglomerans</name>
    <dbReference type="NCBI Taxonomy" id="549"/>
    <lineage>
        <taxon>Bacteria</taxon>
        <taxon>Pseudomonadati</taxon>
        <taxon>Pseudomonadota</taxon>
        <taxon>Gammaproteobacteria</taxon>
        <taxon>Enterobacterales</taxon>
        <taxon>Erwiniaceae</taxon>
        <taxon>Pantoea</taxon>
        <taxon>Pantoea agglomerans group</taxon>
    </lineage>
</organism>
<evidence type="ECO:0000313" key="2">
    <source>
        <dbReference type="Proteomes" id="UP000254640"/>
    </source>
</evidence>
<dbReference type="GeneID" id="66827667"/>
<gene>
    <name evidence="1" type="ORF">NCTC9381_05402</name>
</gene>
<dbReference type="PANTHER" id="PTHR38433">
    <property type="match status" value="1"/>
</dbReference>
<dbReference type="PANTHER" id="PTHR38433:SF1">
    <property type="entry name" value="DUF1641 DOMAIN-CONTAINING PROTEIN"/>
    <property type="match status" value="1"/>
</dbReference>
<dbReference type="Proteomes" id="UP000254640">
    <property type="component" value="Unassembled WGS sequence"/>
</dbReference>
<dbReference type="EMBL" id="UGSO01000002">
    <property type="protein sequence ID" value="SUE06478.1"/>
    <property type="molecule type" value="Genomic_DNA"/>
</dbReference>
<name>A0A379LSC6_ENTAG</name>
<keyword evidence="2" id="KW-1185">Reference proteome</keyword>
<proteinExistence type="predicted"/>